<dbReference type="PANTHER" id="PTHR10151">
    <property type="entry name" value="ECTONUCLEOTIDE PYROPHOSPHATASE/PHOSPHODIESTERASE"/>
    <property type="match status" value="1"/>
</dbReference>
<dbReference type="InterPro" id="IPR002591">
    <property type="entry name" value="Phosphodiest/P_Trfase"/>
</dbReference>
<evidence type="ECO:0000259" key="1">
    <source>
        <dbReference type="PROSITE" id="PS51820"/>
    </source>
</evidence>
<gene>
    <name evidence="2" type="ORF">BC643_3400</name>
</gene>
<dbReference type="Pfam" id="PF07691">
    <property type="entry name" value="PA14"/>
    <property type="match status" value="1"/>
</dbReference>
<dbReference type="SMART" id="SM00758">
    <property type="entry name" value="PA14"/>
    <property type="match status" value="1"/>
</dbReference>
<keyword evidence="3" id="KW-1185">Reference proteome</keyword>
<dbReference type="Proteomes" id="UP000283387">
    <property type="component" value="Unassembled WGS sequence"/>
</dbReference>
<dbReference type="RefSeq" id="WP_120274427.1">
    <property type="nucleotide sequence ID" value="NZ_RAPN01000002.1"/>
</dbReference>
<dbReference type="SUPFAM" id="SSF53649">
    <property type="entry name" value="Alkaline phosphatase-like"/>
    <property type="match status" value="1"/>
</dbReference>
<dbReference type="SUPFAM" id="SSF56988">
    <property type="entry name" value="Anthrax protective antigen"/>
    <property type="match status" value="1"/>
</dbReference>
<dbReference type="GO" id="GO:0016787">
    <property type="term" value="F:hydrolase activity"/>
    <property type="evidence" value="ECO:0007669"/>
    <property type="project" value="UniProtKB-ARBA"/>
</dbReference>
<dbReference type="CDD" id="cd00016">
    <property type="entry name" value="ALP_like"/>
    <property type="match status" value="1"/>
</dbReference>
<dbReference type="Gene3D" id="3.90.182.10">
    <property type="entry name" value="Toxin - Anthrax Protective Antigen,domain 1"/>
    <property type="match status" value="1"/>
</dbReference>
<dbReference type="EMBL" id="RAPN01000002">
    <property type="protein sequence ID" value="RKD88255.1"/>
    <property type="molecule type" value="Genomic_DNA"/>
</dbReference>
<dbReference type="Gene3D" id="3.40.720.10">
    <property type="entry name" value="Alkaline Phosphatase, subunit A"/>
    <property type="match status" value="1"/>
</dbReference>
<dbReference type="InterPro" id="IPR059177">
    <property type="entry name" value="GH29D-like_dom"/>
</dbReference>
<dbReference type="InterPro" id="IPR017850">
    <property type="entry name" value="Alkaline_phosphatase_core_sf"/>
</dbReference>
<dbReference type="PROSITE" id="PS51257">
    <property type="entry name" value="PROKAR_LIPOPROTEIN"/>
    <property type="match status" value="1"/>
</dbReference>
<evidence type="ECO:0000313" key="2">
    <source>
        <dbReference type="EMBL" id="RKD88255.1"/>
    </source>
</evidence>
<dbReference type="Pfam" id="PF13290">
    <property type="entry name" value="CHB_HEX_C_1"/>
    <property type="match status" value="1"/>
</dbReference>
<proteinExistence type="predicted"/>
<accession>A0A419VYD9</accession>
<dbReference type="PANTHER" id="PTHR10151:SF120">
    <property type="entry name" value="BIS(5'-ADENOSYL)-TRIPHOSPHATASE"/>
    <property type="match status" value="1"/>
</dbReference>
<evidence type="ECO:0000313" key="3">
    <source>
        <dbReference type="Proteomes" id="UP000283387"/>
    </source>
</evidence>
<dbReference type="AlphaFoldDB" id="A0A419VYD9"/>
<reference evidence="2 3" key="1">
    <citation type="submission" date="2018-09" db="EMBL/GenBank/DDBJ databases">
        <title>Genomic Encyclopedia of Archaeal and Bacterial Type Strains, Phase II (KMG-II): from individual species to whole genera.</title>
        <authorList>
            <person name="Goeker M."/>
        </authorList>
    </citation>
    <scope>NUCLEOTIDE SEQUENCE [LARGE SCALE GENOMIC DNA]</scope>
    <source>
        <strain evidence="2 3">DSM 27148</strain>
    </source>
</reference>
<protein>
    <submittedName>
        <fullName evidence="2">Chitobiase/beta-hexosaminidase-like protein</fullName>
    </submittedName>
</protein>
<organism evidence="2 3">
    <name type="scientific">Mangrovibacterium diazotrophicum</name>
    <dbReference type="NCBI Taxonomy" id="1261403"/>
    <lineage>
        <taxon>Bacteria</taxon>
        <taxon>Pseudomonadati</taxon>
        <taxon>Bacteroidota</taxon>
        <taxon>Bacteroidia</taxon>
        <taxon>Marinilabiliales</taxon>
        <taxon>Prolixibacteraceae</taxon>
        <taxon>Mangrovibacterium</taxon>
    </lineage>
</organism>
<comment type="caution">
    <text evidence="2">The sequence shown here is derived from an EMBL/GenBank/DDBJ whole genome shotgun (WGS) entry which is preliminary data.</text>
</comment>
<dbReference type="PROSITE" id="PS51820">
    <property type="entry name" value="PA14"/>
    <property type="match status" value="1"/>
</dbReference>
<name>A0A419VYD9_9BACT</name>
<dbReference type="Pfam" id="PF01663">
    <property type="entry name" value="Phosphodiest"/>
    <property type="match status" value="1"/>
</dbReference>
<feature type="domain" description="PA14" evidence="1">
    <location>
        <begin position="410"/>
        <end position="549"/>
    </location>
</feature>
<dbReference type="InterPro" id="IPR037524">
    <property type="entry name" value="PA14/GLEYA"/>
</dbReference>
<sequence length="553" mass="60148">MKRFIYFLALVGVMGSLVVSCNCEYKPKGIKRVVVIGFDGMSVGGVMKASTPNFDEYNANGAYSFHCRNILPTVSSPNWAAMLTGSDAAQTGVTSNAWQVDDYQLPPVLTTENGRYPDIFYVLKKNKPSLKTASVYDWGDFGRLYDNSFVDVDIHPEGALKTAETASKVIKEDKPDFLFIHFDHVDHAGHADGHMTPAYLKAVELADSLAAVVVNATKEAGTYDETLFIITADHGGVGHGHGDMTVQGNEVPFFLFGNHTKSGYELPVEVNLMDLAATVAYVFDVPRPQAWIGRPVVCAFKDAPEPDPATLVGDFLSAYRNTPVILPQDADGKSGGFYVGEKALVTILTEGKDGKIRYTTDGSIPTKNSTVYSEPFELANSGTVRAAYFGNDGRHSTYSEAFYRVVEKVDENTGVNYKIYQGENLGKIPAFSFLKKVASGKAYEISTDQIADKLGENVAVEFEGYITIEKPGKYEFFTASDDGSKLFLDGKELVNNDGDHGTKEESGSVQLEVGKHKIRVEYFNGGGGGFLATGFRGPGIPKQILSPEFLSVK</sequence>
<dbReference type="InterPro" id="IPR011658">
    <property type="entry name" value="PA14_dom"/>
</dbReference>
<dbReference type="OrthoDB" id="279982at2"/>